<dbReference type="EMBL" id="JACVVK020000334">
    <property type="protein sequence ID" value="KAK7478070.1"/>
    <property type="molecule type" value="Genomic_DNA"/>
</dbReference>
<gene>
    <name evidence="3" type="ORF">BaRGS_00030676</name>
    <name evidence="2" type="ORF">BaRGS_00034886</name>
</gene>
<sequence length="227" mass="25376">MSTDDCSLPPLHISLTLIVARCSPVHPTCQGKPSHVSGKTIPRVRENCPIEGAEQRQLAAKEMLWDFDWRKNSLTLTKCRPIRHILVKSRSADDGVDSHFKPRCHNPQSFRPVIGNANPRHSPPLKGENLSSQWHVHSRWEERRAIIAMATTTAHRVVGHVPTLSDEVARWTRSYTKRPQCREYSGISCTADEGWEAGTDGGIKAGITGDSDNRENSIATFSEQRPV</sequence>
<accession>A0ABD0JHL9</accession>
<keyword evidence="4" id="KW-1185">Reference proteome</keyword>
<organism evidence="2 4">
    <name type="scientific">Batillaria attramentaria</name>
    <dbReference type="NCBI Taxonomy" id="370345"/>
    <lineage>
        <taxon>Eukaryota</taxon>
        <taxon>Metazoa</taxon>
        <taxon>Spiralia</taxon>
        <taxon>Lophotrochozoa</taxon>
        <taxon>Mollusca</taxon>
        <taxon>Gastropoda</taxon>
        <taxon>Caenogastropoda</taxon>
        <taxon>Sorbeoconcha</taxon>
        <taxon>Cerithioidea</taxon>
        <taxon>Batillariidae</taxon>
        <taxon>Batillaria</taxon>
    </lineage>
</organism>
<evidence type="ECO:0000256" key="1">
    <source>
        <dbReference type="SAM" id="MobiDB-lite"/>
    </source>
</evidence>
<comment type="caution">
    <text evidence="2">The sequence shown here is derived from an EMBL/GenBank/DDBJ whole genome shotgun (WGS) entry which is preliminary data.</text>
</comment>
<reference evidence="2 4" key="2">
    <citation type="journal article" date="2023" name="Sci. Data">
        <title>Genome assembly of the Korean intertidal mud-creeper Batillaria attramentaria.</title>
        <authorList>
            <person name="Patra A.K."/>
            <person name="Ho P.T."/>
            <person name="Jun S."/>
            <person name="Lee S.J."/>
            <person name="Kim Y."/>
            <person name="Won Y.J."/>
        </authorList>
    </citation>
    <scope>NUCLEOTIDE SEQUENCE [LARGE SCALE GENOMIC DNA]</scope>
    <source>
        <strain evidence="2">Wonlab-2016</strain>
    </source>
</reference>
<evidence type="ECO:0000313" key="3">
    <source>
        <dbReference type="EMBL" id="KAK7478070.1"/>
    </source>
</evidence>
<dbReference type="AlphaFoldDB" id="A0ABD0JHL9"/>
<dbReference type="EMBL" id="JACVVK020000454">
    <property type="protein sequence ID" value="KAK7473897.1"/>
    <property type="molecule type" value="Genomic_DNA"/>
</dbReference>
<reference evidence="2" key="3">
    <citation type="submission" date="2023-01" db="EMBL/GenBank/DDBJ databases">
        <authorList>
            <person name="Patra A."/>
        </authorList>
    </citation>
    <scope>NUCLEOTIDE SEQUENCE</scope>
    <source>
        <strain evidence="2">Wonlab-2016</strain>
        <tissue evidence="2">Foot muscle</tissue>
    </source>
</reference>
<evidence type="ECO:0000313" key="2">
    <source>
        <dbReference type="EMBL" id="KAK7473897.1"/>
    </source>
</evidence>
<name>A0ABD0JHL9_9CAEN</name>
<proteinExistence type="predicted"/>
<reference evidence="2" key="1">
    <citation type="submission" date="2020-09" db="EMBL/GenBank/DDBJ databases">
        <authorList>
            <person name="Won Y."/>
        </authorList>
    </citation>
    <scope>NUCLEOTIDE SEQUENCE</scope>
    <source>
        <strain evidence="2">Wonlab-2016</strain>
        <tissue evidence="2">Foot muscle</tissue>
    </source>
</reference>
<feature type="region of interest" description="Disordered" evidence="1">
    <location>
        <begin position="204"/>
        <end position="227"/>
    </location>
</feature>
<protein>
    <submittedName>
        <fullName evidence="2">Uncharacterized protein</fullName>
    </submittedName>
</protein>
<dbReference type="Proteomes" id="UP001519460">
    <property type="component" value="Unassembled WGS sequence"/>
</dbReference>
<evidence type="ECO:0000313" key="4">
    <source>
        <dbReference type="Proteomes" id="UP001519460"/>
    </source>
</evidence>
<feature type="compositionally biased region" description="Polar residues" evidence="1">
    <location>
        <begin position="216"/>
        <end position="227"/>
    </location>
</feature>